<reference evidence="1 2" key="1">
    <citation type="submission" date="2020-06" db="EMBL/GenBank/DDBJ databases">
        <title>Transcriptomic and genomic resources for Thalictrum thalictroides and T. hernandezii: Facilitating candidate gene discovery in an emerging model plant lineage.</title>
        <authorList>
            <person name="Arias T."/>
            <person name="Riano-Pachon D.M."/>
            <person name="Di Stilio V.S."/>
        </authorList>
    </citation>
    <scope>NUCLEOTIDE SEQUENCE [LARGE SCALE GENOMIC DNA]</scope>
    <source>
        <strain evidence="2">cv. WT478/WT964</strain>
        <tissue evidence="1">Leaves</tissue>
    </source>
</reference>
<dbReference type="EMBL" id="JABWDY010011942">
    <property type="protein sequence ID" value="KAF5199448.1"/>
    <property type="molecule type" value="Genomic_DNA"/>
</dbReference>
<protein>
    <submittedName>
        <fullName evidence="1">Uncharacterized protein</fullName>
    </submittedName>
</protein>
<evidence type="ECO:0000313" key="2">
    <source>
        <dbReference type="Proteomes" id="UP000554482"/>
    </source>
</evidence>
<keyword evidence="2" id="KW-1185">Reference proteome</keyword>
<dbReference type="AlphaFoldDB" id="A0A7J6WRB8"/>
<proteinExistence type="predicted"/>
<gene>
    <name evidence="1" type="ORF">FRX31_010965</name>
</gene>
<evidence type="ECO:0000313" key="1">
    <source>
        <dbReference type="EMBL" id="KAF5199448.1"/>
    </source>
</evidence>
<comment type="caution">
    <text evidence="1">The sequence shown here is derived from an EMBL/GenBank/DDBJ whole genome shotgun (WGS) entry which is preliminary data.</text>
</comment>
<accession>A0A7J6WRB8</accession>
<dbReference type="Proteomes" id="UP000554482">
    <property type="component" value="Unassembled WGS sequence"/>
</dbReference>
<sequence>MDDQLSTDEVFYDLLHEECLEISDNLMTISSPSFHVTPYVVMASGKLEVLDLSETPLIELLPRSLLP</sequence>
<name>A0A7J6WRB8_THATH</name>
<organism evidence="1 2">
    <name type="scientific">Thalictrum thalictroides</name>
    <name type="common">Rue-anemone</name>
    <name type="synonym">Anemone thalictroides</name>
    <dbReference type="NCBI Taxonomy" id="46969"/>
    <lineage>
        <taxon>Eukaryota</taxon>
        <taxon>Viridiplantae</taxon>
        <taxon>Streptophyta</taxon>
        <taxon>Embryophyta</taxon>
        <taxon>Tracheophyta</taxon>
        <taxon>Spermatophyta</taxon>
        <taxon>Magnoliopsida</taxon>
        <taxon>Ranunculales</taxon>
        <taxon>Ranunculaceae</taxon>
        <taxon>Thalictroideae</taxon>
        <taxon>Thalictrum</taxon>
    </lineage>
</organism>